<name>A0A167T0C1_9BACL</name>
<dbReference type="PATRIC" id="fig|294699.3.peg.450"/>
<proteinExistence type="predicted"/>
<feature type="domain" description="Glycosyltransferase 2-like" evidence="2">
    <location>
        <begin position="4"/>
        <end position="189"/>
    </location>
</feature>
<dbReference type="PANTHER" id="PTHR43179">
    <property type="entry name" value="RHAMNOSYLTRANSFERASE WBBL"/>
    <property type="match status" value="1"/>
</dbReference>
<organism evidence="3 4">
    <name type="scientific">Anoxybacteroides amylolyticum</name>
    <dbReference type="NCBI Taxonomy" id="294699"/>
    <lineage>
        <taxon>Bacteria</taxon>
        <taxon>Bacillati</taxon>
        <taxon>Bacillota</taxon>
        <taxon>Bacilli</taxon>
        <taxon>Bacillales</taxon>
        <taxon>Anoxybacillaceae</taxon>
        <taxon>Anoxybacteroides</taxon>
    </lineage>
</organism>
<dbReference type="InterPro" id="IPR001173">
    <property type="entry name" value="Glyco_trans_2-like"/>
</dbReference>
<dbReference type="Pfam" id="PF00535">
    <property type="entry name" value="Glycos_transf_2"/>
    <property type="match status" value="1"/>
</dbReference>
<gene>
    <name evidence="3" type="ORF">GFC30_458</name>
</gene>
<evidence type="ECO:0000313" key="3">
    <source>
        <dbReference type="EMBL" id="ANB59250.1"/>
    </source>
</evidence>
<accession>A0A167T0C1</accession>
<dbReference type="OrthoDB" id="9771846at2"/>
<dbReference type="CDD" id="cd04186">
    <property type="entry name" value="GT_2_like_c"/>
    <property type="match status" value="1"/>
</dbReference>
<feature type="transmembrane region" description="Helical" evidence="1">
    <location>
        <begin position="265"/>
        <end position="284"/>
    </location>
</feature>
<dbReference type="AlphaFoldDB" id="A0A167T0C1"/>
<dbReference type="Gene3D" id="3.90.550.10">
    <property type="entry name" value="Spore Coat Polysaccharide Biosynthesis Protein SpsA, Chain A"/>
    <property type="match status" value="1"/>
</dbReference>
<dbReference type="InterPro" id="IPR029044">
    <property type="entry name" value="Nucleotide-diphossugar_trans"/>
</dbReference>
<dbReference type="KEGG" id="aamy:GFC30_458"/>
<keyword evidence="4" id="KW-1185">Reference proteome</keyword>
<evidence type="ECO:0000259" key="2">
    <source>
        <dbReference type="Pfam" id="PF00535"/>
    </source>
</evidence>
<sequence>MDISVIIVNYNTPKLTVGAIESILKSKTKYSYEIIVVDNHSSDNSVHIIKGKFPNVAVIENKQNVGFSKANNQAIKLSKGRYILLLNSDTIVKEDTIEKMIEFMDKNKKVGASGCEVVLPNGELDRACHRGFPTPEASFYYLVGLARLFPKSPRFNQYHLGYMNLNEPHPIDCLVGAFMIVRREVIKQVGLLDEQFFMYGEDIDWCYRIKQAGWEIYYCPFTSIIHYKGASSKKKPFKIVYEFHRAMFLFHKKHYARKYPFIVNYFVYMGIAAKFILSVIINIFRKIGG</sequence>
<keyword evidence="1" id="KW-0472">Membrane</keyword>
<keyword evidence="3" id="KW-0808">Transferase</keyword>
<dbReference type="GO" id="GO:0016740">
    <property type="term" value="F:transferase activity"/>
    <property type="evidence" value="ECO:0007669"/>
    <property type="project" value="UniProtKB-KW"/>
</dbReference>
<evidence type="ECO:0000256" key="1">
    <source>
        <dbReference type="SAM" id="Phobius"/>
    </source>
</evidence>
<protein>
    <submittedName>
        <fullName evidence="3">Glycosyl transferase 21 family protein</fullName>
    </submittedName>
</protein>
<dbReference type="RefSeq" id="WP_066322713.1">
    <property type="nucleotide sequence ID" value="NZ_CP015438.1"/>
</dbReference>
<dbReference type="Proteomes" id="UP000076865">
    <property type="component" value="Chromosome"/>
</dbReference>
<keyword evidence="1" id="KW-0812">Transmembrane</keyword>
<dbReference type="SUPFAM" id="SSF53448">
    <property type="entry name" value="Nucleotide-diphospho-sugar transferases"/>
    <property type="match status" value="1"/>
</dbReference>
<dbReference type="EMBL" id="CP015438">
    <property type="protein sequence ID" value="ANB59250.1"/>
    <property type="molecule type" value="Genomic_DNA"/>
</dbReference>
<dbReference type="PANTHER" id="PTHR43179:SF7">
    <property type="entry name" value="RHAMNOSYLTRANSFERASE WBBL"/>
    <property type="match status" value="1"/>
</dbReference>
<reference evidence="3 4" key="1">
    <citation type="journal article" date="2006" name="Syst. Appl. Microbiol.">
        <title>Anoxybacillus amylolyticus sp. nov., a thermophilic amylase producing bacterium isolated from Mount Rittmann (Antarctica).</title>
        <authorList>
            <person name="Poli A."/>
            <person name="Esposito E."/>
            <person name="Lama L."/>
            <person name="Orlando P."/>
            <person name="Nicolaus G."/>
            <person name="de Appolonia F."/>
            <person name="Gambacorta A."/>
            <person name="Nicolaus B."/>
        </authorList>
    </citation>
    <scope>NUCLEOTIDE SEQUENCE [LARGE SCALE GENOMIC DNA]</scope>
    <source>
        <strain evidence="3 4">DSM 15939</strain>
    </source>
</reference>
<evidence type="ECO:0000313" key="4">
    <source>
        <dbReference type="Proteomes" id="UP000076865"/>
    </source>
</evidence>
<keyword evidence="1" id="KW-1133">Transmembrane helix</keyword>